<gene>
    <name evidence="1" type="ORF">BAY32_02590</name>
</gene>
<accession>A0AAJ3TPN3</accession>
<reference evidence="1 2" key="1">
    <citation type="submission" date="2016-06" db="EMBL/GenBank/DDBJ databases">
        <authorList>
            <person name="Nicholson A.C."/>
        </authorList>
    </citation>
    <scope>NUCLEOTIDE SEQUENCE [LARGE SCALE GENOMIC DNA]</scope>
    <source>
        <strain evidence="1 2">G4123</strain>
    </source>
</reference>
<evidence type="ECO:0008006" key="3">
    <source>
        <dbReference type="Google" id="ProtNLM"/>
    </source>
</evidence>
<dbReference type="KEGG" id="ego:BBD34_08725"/>
<name>A0AAJ3TPN3_9FLAO</name>
<evidence type="ECO:0000313" key="2">
    <source>
        <dbReference type="Proteomes" id="UP000190816"/>
    </source>
</evidence>
<sequence>MSLFCCTICFAQIVNSYYQDGQEAYPGGEVKLYKDLREVMLQKQLQKCQTNEYLYIKLRIDVNGKPAFIKDEGNKGYIEKNPCAFNAAIKALSGISGWVPAKKGIITYNSTYEFPFFPNELLGDYNEGYMTSAHTLKAEYEGGEDAFRKRLVFLMDEYLGDMYRPIGVFRLSFVVNEKGEMSEFDIDPKVENTGIFLKDLNSVTKKMRKGWTPAKYKGIPIRSRYTLKINFLKD</sequence>
<dbReference type="AlphaFoldDB" id="A0AAJ3TPN3"/>
<dbReference type="EMBL" id="MAIC01000012">
    <property type="protein sequence ID" value="OPB77812.1"/>
    <property type="molecule type" value="Genomic_DNA"/>
</dbReference>
<comment type="caution">
    <text evidence="1">The sequence shown here is derived from an EMBL/GenBank/DDBJ whole genome shotgun (WGS) entry which is preliminary data.</text>
</comment>
<evidence type="ECO:0000313" key="1">
    <source>
        <dbReference type="EMBL" id="OPB77812.1"/>
    </source>
</evidence>
<protein>
    <recommendedName>
        <fullName evidence="3">TonB C-terminal domain-containing protein</fullName>
    </recommendedName>
</protein>
<dbReference type="Proteomes" id="UP000190816">
    <property type="component" value="Unassembled WGS sequence"/>
</dbReference>
<organism evidence="1 2">
    <name type="scientific">Elizabethkingia ursingii</name>
    <dbReference type="NCBI Taxonomy" id="1756150"/>
    <lineage>
        <taxon>Bacteria</taxon>
        <taxon>Pseudomonadati</taxon>
        <taxon>Bacteroidota</taxon>
        <taxon>Flavobacteriia</taxon>
        <taxon>Flavobacteriales</taxon>
        <taxon>Weeksellaceae</taxon>
        <taxon>Elizabethkingia</taxon>
    </lineage>
</organism>
<proteinExistence type="predicted"/>